<evidence type="ECO:0000313" key="1">
    <source>
        <dbReference type="EMBL" id="NUB43137.1"/>
    </source>
</evidence>
<name>A0A8X8GU43_9RHOB</name>
<dbReference type="AlphaFoldDB" id="A0A8X8GU43"/>
<reference evidence="1" key="1">
    <citation type="submission" date="2020-05" db="EMBL/GenBank/DDBJ databases">
        <title>Fertoebacter nigrum gen. nov., sp. nov., a new member of the family Rhodobacteraceae.</title>
        <authorList>
            <person name="Szuroczki S."/>
            <person name="Abbaszade G."/>
            <person name="Buni D."/>
            <person name="Schumann P."/>
            <person name="Toth E."/>
        </authorList>
    </citation>
    <scope>NUCLEOTIDE SEQUENCE</scope>
    <source>
        <strain evidence="1">RG-N-1a</strain>
    </source>
</reference>
<keyword evidence="2" id="KW-1185">Reference proteome</keyword>
<sequence length="339" mass="35863">MTSGEIEDVLSSIRRLVSEDLRPAPRSPAPAPAPEAGKLMLTPALRVVSPEPEPVSAAPDLFDAPFRAAAAPLPLPDVFPERDAMALGPDLSLLLSAAQQPRFGDFGFAEAIEEAIDSGEGLQALLDDPANALVGDAAFAADEPEDAPAAPGIETVVVALGAAVAAQPGEWEPDGGDPQPAAADWPGGDWMTPQDTDSDGMAQLAGPADQNRVADDGNQWAAEAVWAQEDDTPESHIIDMTTRLPAVPEVWDEEQQRIADLAEAAAVAEIMAAAVPTPARALPDDEDDSALFDEEVLRDLVRDIIREELQGTLGERITRNVRKLVRAEISRALASRDFD</sequence>
<evidence type="ECO:0000313" key="2">
    <source>
        <dbReference type="Proteomes" id="UP000484076"/>
    </source>
</evidence>
<protein>
    <submittedName>
        <fullName evidence="1">Uncharacterized protein</fullName>
    </submittedName>
</protein>
<dbReference type="RefSeq" id="WP_174539227.1">
    <property type="nucleotide sequence ID" value="NZ_WHUT02000001.1"/>
</dbReference>
<dbReference type="EMBL" id="WHUT02000001">
    <property type="protein sequence ID" value="NUB43137.1"/>
    <property type="molecule type" value="Genomic_DNA"/>
</dbReference>
<organism evidence="1 2">
    <name type="scientific">Fertoeibacter niger</name>
    <dbReference type="NCBI Taxonomy" id="2656921"/>
    <lineage>
        <taxon>Bacteria</taxon>
        <taxon>Pseudomonadati</taxon>
        <taxon>Pseudomonadota</taxon>
        <taxon>Alphaproteobacteria</taxon>
        <taxon>Rhodobacterales</taxon>
        <taxon>Paracoccaceae</taxon>
        <taxon>Fertoeibacter</taxon>
    </lineage>
</organism>
<proteinExistence type="predicted"/>
<dbReference type="Proteomes" id="UP000484076">
    <property type="component" value="Unassembled WGS sequence"/>
</dbReference>
<gene>
    <name evidence="1" type="ORF">GEU84_001970</name>
</gene>
<accession>A0A8X8GU43</accession>
<comment type="caution">
    <text evidence="1">The sequence shown here is derived from an EMBL/GenBank/DDBJ whole genome shotgun (WGS) entry which is preliminary data.</text>
</comment>